<name>A0A0E1W0C6_BURPE</name>
<feature type="region of interest" description="Disordered" evidence="1">
    <location>
        <begin position="1"/>
        <end position="37"/>
    </location>
</feature>
<feature type="compositionally biased region" description="Polar residues" evidence="1">
    <location>
        <begin position="19"/>
        <end position="37"/>
    </location>
</feature>
<evidence type="ECO:0000256" key="1">
    <source>
        <dbReference type="SAM" id="MobiDB-lite"/>
    </source>
</evidence>
<dbReference type="Proteomes" id="UP000001812">
    <property type="component" value="Chromosome II"/>
</dbReference>
<sequence>MFRRGTPADASRLAAARPSTETACKTQNAQRYGDTSR</sequence>
<dbReference type="AlphaFoldDB" id="A0A0E1W0C6"/>
<dbReference type="EMBL" id="CM000833">
    <property type="protein sequence ID" value="EET03097.1"/>
    <property type="molecule type" value="Genomic_DNA"/>
</dbReference>
<gene>
    <name evidence="2" type="ORF">BURPS1710A_A0652</name>
</gene>
<accession>A0A0E1W0C6</accession>
<evidence type="ECO:0000313" key="2">
    <source>
        <dbReference type="EMBL" id="EET03097.1"/>
    </source>
</evidence>
<dbReference type="HOGENOM" id="CLU_216740_0_0_4"/>
<proteinExistence type="predicted"/>
<reference evidence="2" key="1">
    <citation type="submission" date="2009-05" db="EMBL/GenBank/DDBJ databases">
        <authorList>
            <person name="Harkins D.M."/>
            <person name="DeShazer D."/>
            <person name="Woods D.E."/>
            <person name="Brinkac L.M."/>
            <person name="Brown K.A."/>
            <person name="Hung G.C."/>
            <person name="Tuanyok A."/>
            <person name="Zhang B."/>
            <person name="Nierman W.C."/>
        </authorList>
    </citation>
    <scope>NUCLEOTIDE SEQUENCE [LARGE SCALE GENOMIC DNA]</scope>
    <source>
        <strain evidence="2">1710a</strain>
    </source>
</reference>
<protein>
    <submittedName>
        <fullName evidence="2">Uncharacterized protein</fullName>
    </submittedName>
</protein>
<organism evidence="2">
    <name type="scientific">Burkholderia pseudomallei 1710a</name>
    <dbReference type="NCBI Taxonomy" id="320371"/>
    <lineage>
        <taxon>Bacteria</taxon>
        <taxon>Pseudomonadati</taxon>
        <taxon>Pseudomonadota</taxon>
        <taxon>Betaproteobacteria</taxon>
        <taxon>Burkholderiales</taxon>
        <taxon>Burkholderiaceae</taxon>
        <taxon>Burkholderia</taxon>
        <taxon>pseudomallei group</taxon>
    </lineage>
</organism>